<dbReference type="PROSITE" id="PS00463">
    <property type="entry name" value="ZN2_CY6_FUNGAL_1"/>
    <property type="match status" value="1"/>
</dbReference>
<dbReference type="PANTHER" id="PTHR47784">
    <property type="entry name" value="STEROL UPTAKE CONTROL PROTEIN 2"/>
    <property type="match status" value="1"/>
</dbReference>
<dbReference type="SUPFAM" id="SSF57701">
    <property type="entry name" value="Zn2/Cys6 DNA-binding domain"/>
    <property type="match status" value="1"/>
</dbReference>
<sequence length="403" mass="45206">MLRRSHKKFRGGCLECKRRHVKCDGRRPVCLLCTMSERDCSYASQTPSEKVSPSGSSSHEQSASPGDSHSEGGFTLAAASFSTPDSSEQSSIQNEQDPTIDDAINLNHMELLVHITLSHDMFNLGHSPNDWPTDFSFALKTGLKEPYLMHVLLAFSARHLAFLHPQRSAFYLHQAMTLQTRAVSLFNAAWTGVDQSNCVAILGFSSILGHHLLADTLAKRDPGGLEGFIAHYTQCVEMHRGIYTIATNAWPLLMATELQPILSLSADFTSRTPRGNHCQRIRELVDSANGLEEEYKEACRLAIQYLQVGFDAVLAEEVPGHRYEMIFSWTMLAPPEFTSLLASKRPEVLVLLAYYSLLLHYGRKMWQVGDAGAYIFEIIVDYLGPEWDHWLEYPREGIARTVD</sequence>
<feature type="domain" description="Zn(2)-C6 fungal-type" evidence="3">
    <location>
        <begin position="12"/>
        <end position="42"/>
    </location>
</feature>
<dbReference type="InterPro" id="IPR036864">
    <property type="entry name" value="Zn2-C6_fun-type_DNA-bd_sf"/>
</dbReference>
<gene>
    <name evidence="4" type="ORF">BU16DRAFT_474555</name>
</gene>
<dbReference type="Proteomes" id="UP000799750">
    <property type="component" value="Unassembled WGS sequence"/>
</dbReference>
<dbReference type="GO" id="GO:0001228">
    <property type="term" value="F:DNA-binding transcription activator activity, RNA polymerase II-specific"/>
    <property type="evidence" value="ECO:0007669"/>
    <property type="project" value="TreeGrafter"/>
</dbReference>
<proteinExistence type="predicted"/>
<name>A0A6A6RFV3_9PEZI</name>
<reference evidence="4" key="1">
    <citation type="journal article" date="2020" name="Stud. Mycol.">
        <title>101 Dothideomycetes genomes: a test case for predicting lifestyles and emergence of pathogens.</title>
        <authorList>
            <person name="Haridas S."/>
            <person name="Albert R."/>
            <person name="Binder M."/>
            <person name="Bloem J."/>
            <person name="Labutti K."/>
            <person name="Salamov A."/>
            <person name="Andreopoulos B."/>
            <person name="Baker S."/>
            <person name="Barry K."/>
            <person name="Bills G."/>
            <person name="Bluhm B."/>
            <person name="Cannon C."/>
            <person name="Castanera R."/>
            <person name="Culley D."/>
            <person name="Daum C."/>
            <person name="Ezra D."/>
            <person name="Gonzalez J."/>
            <person name="Henrissat B."/>
            <person name="Kuo A."/>
            <person name="Liang C."/>
            <person name="Lipzen A."/>
            <person name="Lutzoni F."/>
            <person name="Magnuson J."/>
            <person name="Mondo S."/>
            <person name="Nolan M."/>
            <person name="Ohm R."/>
            <person name="Pangilinan J."/>
            <person name="Park H.-J."/>
            <person name="Ramirez L."/>
            <person name="Alfaro M."/>
            <person name="Sun H."/>
            <person name="Tritt A."/>
            <person name="Yoshinaga Y."/>
            <person name="Zwiers L.-H."/>
            <person name="Turgeon B."/>
            <person name="Goodwin S."/>
            <person name="Spatafora J."/>
            <person name="Crous P."/>
            <person name="Grigoriev I."/>
        </authorList>
    </citation>
    <scope>NUCLEOTIDE SEQUENCE</scope>
    <source>
        <strain evidence="4">CBS 269.34</strain>
    </source>
</reference>
<dbReference type="Pfam" id="PF00172">
    <property type="entry name" value="Zn_clus"/>
    <property type="match status" value="1"/>
</dbReference>
<dbReference type="AlphaFoldDB" id="A0A6A6RFV3"/>
<feature type="compositionally biased region" description="Low complexity" evidence="2">
    <location>
        <begin position="48"/>
        <end position="58"/>
    </location>
</feature>
<dbReference type="Gene3D" id="4.10.240.10">
    <property type="entry name" value="Zn(2)-C6 fungal-type DNA-binding domain"/>
    <property type="match status" value="1"/>
</dbReference>
<evidence type="ECO:0000259" key="3">
    <source>
        <dbReference type="PROSITE" id="PS50048"/>
    </source>
</evidence>
<dbReference type="InterPro" id="IPR001138">
    <property type="entry name" value="Zn2Cys6_DnaBD"/>
</dbReference>
<dbReference type="CDD" id="cd00067">
    <property type="entry name" value="GAL4"/>
    <property type="match status" value="1"/>
</dbReference>
<evidence type="ECO:0000313" key="4">
    <source>
        <dbReference type="EMBL" id="KAF2502347.1"/>
    </source>
</evidence>
<dbReference type="EMBL" id="MU004181">
    <property type="protein sequence ID" value="KAF2502347.1"/>
    <property type="molecule type" value="Genomic_DNA"/>
</dbReference>
<feature type="region of interest" description="Disordered" evidence="2">
    <location>
        <begin position="44"/>
        <end position="70"/>
    </location>
</feature>
<keyword evidence="1" id="KW-0539">Nucleus</keyword>
<dbReference type="SMART" id="SM00066">
    <property type="entry name" value="GAL4"/>
    <property type="match status" value="1"/>
</dbReference>
<dbReference type="InterPro" id="IPR053157">
    <property type="entry name" value="Sterol_Uptake_Regulator"/>
</dbReference>
<dbReference type="GO" id="GO:0008270">
    <property type="term" value="F:zinc ion binding"/>
    <property type="evidence" value="ECO:0007669"/>
    <property type="project" value="InterPro"/>
</dbReference>
<evidence type="ECO:0000313" key="5">
    <source>
        <dbReference type="Proteomes" id="UP000799750"/>
    </source>
</evidence>
<evidence type="ECO:0000256" key="2">
    <source>
        <dbReference type="SAM" id="MobiDB-lite"/>
    </source>
</evidence>
<organism evidence="4 5">
    <name type="scientific">Lophium mytilinum</name>
    <dbReference type="NCBI Taxonomy" id="390894"/>
    <lineage>
        <taxon>Eukaryota</taxon>
        <taxon>Fungi</taxon>
        <taxon>Dikarya</taxon>
        <taxon>Ascomycota</taxon>
        <taxon>Pezizomycotina</taxon>
        <taxon>Dothideomycetes</taxon>
        <taxon>Pleosporomycetidae</taxon>
        <taxon>Mytilinidiales</taxon>
        <taxon>Mytilinidiaceae</taxon>
        <taxon>Lophium</taxon>
    </lineage>
</organism>
<evidence type="ECO:0000256" key="1">
    <source>
        <dbReference type="ARBA" id="ARBA00023242"/>
    </source>
</evidence>
<keyword evidence="5" id="KW-1185">Reference proteome</keyword>
<dbReference type="PROSITE" id="PS50048">
    <property type="entry name" value="ZN2_CY6_FUNGAL_2"/>
    <property type="match status" value="1"/>
</dbReference>
<dbReference type="OrthoDB" id="4937900at2759"/>
<protein>
    <recommendedName>
        <fullName evidence="3">Zn(2)-C6 fungal-type domain-containing protein</fullName>
    </recommendedName>
</protein>
<accession>A0A6A6RFV3</accession>
<dbReference type="PANTHER" id="PTHR47784:SF4">
    <property type="entry name" value="ZN(II)2CYS6 TRANSCRIPTION FACTOR (EUROFUNG)"/>
    <property type="match status" value="1"/>
</dbReference>